<protein>
    <submittedName>
        <fullName evidence="2">AAA family ATPase</fullName>
    </submittedName>
</protein>
<gene>
    <name evidence="2" type="ORF">GFD25_05635</name>
</gene>
<evidence type="ECO:0000313" key="3">
    <source>
        <dbReference type="Proteomes" id="UP000469194"/>
    </source>
</evidence>
<dbReference type="InterPro" id="IPR027417">
    <property type="entry name" value="P-loop_NTPase"/>
</dbReference>
<organism evidence="2 3">
    <name type="scientific">Bifidobacterium aerophilum</name>
    <dbReference type="NCBI Taxonomy" id="1798155"/>
    <lineage>
        <taxon>Bacteria</taxon>
        <taxon>Bacillati</taxon>
        <taxon>Actinomycetota</taxon>
        <taxon>Actinomycetes</taxon>
        <taxon>Bifidobacteriales</taxon>
        <taxon>Bifidobacteriaceae</taxon>
        <taxon>Bifidobacterium</taxon>
    </lineage>
</organism>
<dbReference type="PANTHER" id="PTHR40396:SF1">
    <property type="entry name" value="ATPASE AAA-TYPE CORE DOMAIN-CONTAINING PROTEIN"/>
    <property type="match status" value="1"/>
</dbReference>
<name>A0A6N9Z545_9BIFI</name>
<dbReference type="GO" id="GO:0016887">
    <property type="term" value="F:ATP hydrolysis activity"/>
    <property type="evidence" value="ECO:0007669"/>
    <property type="project" value="InterPro"/>
</dbReference>
<keyword evidence="3" id="KW-1185">Reference proteome</keyword>
<proteinExistence type="predicted"/>
<dbReference type="Pfam" id="PF13476">
    <property type="entry name" value="AAA_23"/>
    <property type="match status" value="1"/>
</dbReference>
<dbReference type="RefSeq" id="WP_163230793.1">
    <property type="nucleotide sequence ID" value="NZ_WHZW01000009.1"/>
</dbReference>
<dbReference type="Proteomes" id="UP000469194">
    <property type="component" value="Unassembled WGS sequence"/>
</dbReference>
<reference evidence="2 3" key="1">
    <citation type="submission" date="2019-10" db="EMBL/GenBank/DDBJ databases">
        <title>Bifidobacterium from non-human primates.</title>
        <authorList>
            <person name="Modesto M."/>
        </authorList>
    </citation>
    <scope>NUCLEOTIDE SEQUENCE [LARGE SCALE GENOMIC DNA]</scope>
    <source>
        <strain evidence="2 3">TRE17</strain>
    </source>
</reference>
<accession>A0A6N9Z545</accession>
<dbReference type="GO" id="GO:0006302">
    <property type="term" value="P:double-strand break repair"/>
    <property type="evidence" value="ECO:0007669"/>
    <property type="project" value="InterPro"/>
</dbReference>
<sequence length="477" mass="52579">MVRLVELTLDGVRNVSHGTIGFDDLESGGSVTGIYGQNGSGKTSVIDVIDILRHLIAGRALPEGSADAVSADTNEATITAIYRMAGHEGAISYLEYAVTLTGRHESRVARVSGESLRIGSDPKRMGRPIMERRREADDVTRLPAYVWRSLLSIGDIRSDADFFDRADQFEGMSFLFAPYRTVSRRPDDADDLMMGHFIDRALAEKGLSARTVEYLTSKMIPTVALMRQLADYARNDVYVSTTRRSSMASYQYVPIADVTTGKTMLLDLLGPNLMTDDQLERLRGIIGTYDLLLPTLVPNLKLSLAESPAPSDEQGNHRTQVEIMSSRGGTAFPFRNESEGIIRITMLLSFYIRAYNDPNVLVAIDELDSGVFENLLGDMLRQIVSGIRGQLIFTAHNQHPLAVLPGKCMRTTVVDPDDRFSRGPRIKTTNNGHSVYHNSVDLGWDGPDLYDAPPARMFANALFRAGHPKTKPGADHA</sequence>
<dbReference type="AlphaFoldDB" id="A0A6N9Z545"/>
<dbReference type="EMBL" id="WHZW01000009">
    <property type="protein sequence ID" value="NEG89474.1"/>
    <property type="molecule type" value="Genomic_DNA"/>
</dbReference>
<dbReference type="Gene3D" id="3.40.50.300">
    <property type="entry name" value="P-loop containing nucleotide triphosphate hydrolases"/>
    <property type="match status" value="1"/>
</dbReference>
<dbReference type="SUPFAM" id="SSF52540">
    <property type="entry name" value="P-loop containing nucleoside triphosphate hydrolases"/>
    <property type="match status" value="1"/>
</dbReference>
<dbReference type="InterPro" id="IPR038729">
    <property type="entry name" value="Rad50/SbcC_AAA"/>
</dbReference>
<feature type="domain" description="Rad50/SbcC-type AAA" evidence="1">
    <location>
        <begin position="6"/>
        <end position="49"/>
    </location>
</feature>
<dbReference type="PANTHER" id="PTHR40396">
    <property type="entry name" value="ATPASE-LIKE PROTEIN"/>
    <property type="match status" value="1"/>
</dbReference>
<comment type="caution">
    <text evidence="2">The sequence shown here is derived from an EMBL/GenBank/DDBJ whole genome shotgun (WGS) entry which is preliminary data.</text>
</comment>
<evidence type="ECO:0000259" key="1">
    <source>
        <dbReference type="Pfam" id="PF13476"/>
    </source>
</evidence>
<evidence type="ECO:0000313" key="2">
    <source>
        <dbReference type="EMBL" id="NEG89474.1"/>
    </source>
</evidence>